<evidence type="ECO:0000313" key="1">
    <source>
        <dbReference type="EMBL" id="KAJ7544822.1"/>
    </source>
</evidence>
<gene>
    <name evidence="1" type="ORF">O6H91_09G094900</name>
</gene>
<comment type="caution">
    <text evidence="1">The sequence shown here is derived from an EMBL/GenBank/DDBJ whole genome shotgun (WGS) entry which is preliminary data.</text>
</comment>
<proteinExistence type="predicted"/>
<dbReference type="Proteomes" id="UP001162992">
    <property type="component" value="Chromosome 9"/>
</dbReference>
<protein>
    <submittedName>
        <fullName evidence="1">Uncharacterized protein</fullName>
    </submittedName>
</protein>
<reference evidence="2" key="1">
    <citation type="journal article" date="2024" name="Proc. Natl. Acad. Sci. U.S.A.">
        <title>Extraordinary preservation of gene collinearity over three hundred million years revealed in homosporous lycophytes.</title>
        <authorList>
            <person name="Li C."/>
            <person name="Wickell D."/>
            <person name="Kuo L.Y."/>
            <person name="Chen X."/>
            <person name="Nie B."/>
            <person name="Liao X."/>
            <person name="Peng D."/>
            <person name="Ji J."/>
            <person name="Jenkins J."/>
            <person name="Williams M."/>
            <person name="Shu S."/>
            <person name="Plott C."/>
            <person name="Barry K."/>
            <person name="Rajasekar S."/>
            <person name="Grimwood J."/>
            <person name="Han X."/>
            <person name="Sun S."/>
            <person name="Hou Z."/>
            <person name="He W."/>
            <person name="Dai G."/>
            <person name="Sun C."/>
            <person name="Schmutz J."/>
            <person name="Leebens-Mack J.H."/>
            <person name="Li F.W."/>
            <person name="Wang L."/>
        </authorList>
    </citation>
    <scope>NUCLEOTIDE SEQUENCE [LARGE SCALE GENOMIC DNA]</scope>
    <source>
        <strain evidence="2">cv. PW_Plant_1</strain>
    </source>
</reference>
<name>A0ACC2CS80_DIPCM</name>
<dbReference type="EMBL" id="CM055100">
    <property type="protein sequence ID" value="KAJ7544822.1"/>
    <property type="molecule type" value="Genomic_DNA"/>
</dbReference>
<organism evidence="1 2">
    <name type="scientific">Diphasiastrum complanatum</name>
    <name type="common">Issler's clubmoss</name>
    <name type="synonym">Lycopodium complanatum</name>
    <dbReference type="NCBI Taxonomy" id="34168"/>
    <lineage>
        <taxon>Eukaryota</taxon>
        <taxon>Viridiplantae</taxon>
        <taxon>Streptophyta</taxon>
        <taxon>Embryophyta</taxon>
        <taxon>Tracheophyta</taxon>
        <taxon>Lycopodiopsida</taxon>
        <taxon>Lycopodiales</taxon>
        <taxon>Lycopodiaceae</taxon>
        <taxon>Lycopodioideae</taxon>
        <taxon>Diphasiastrum</taxon>
    </lineage>
</organism>
<evidence type="ECO:0000313" key="2">
    <source>
        <dbReference type="Proteomes" id="UP001162992"/>
    </source>
</evidence>
<accession>A0ACC2CS80</accession>
<keyword evidence="2" id="KW-1185">Reference proteome</keyword>
<sequence length="290" mass="31544">MGVVKQRPAPLVINNKSRGITKAGRPLCSTMQHRLPIVIYTYSPKIIHTDARSFMSLVQRLTGSTPTRLRCAESTAASDTSHKSEDMSSGRILSCDVDDQFDLWTESDDLAIDQGLCSQVETDHETISCTCAMESLSLPACCTIKSGVDRGLTSPRISCLSDTSEMKKQGRNVEAEMSLHWRSDGQIDQSCSAVPNSTASRLCHVHNAGEDLLAYLPSLTPSTNDFLRDLPVIFAEKYEALGNLLSPGSNYSPQGSCLSSLLSSPGSVTCREMAFALLRDDGAEQYQILI</sequence>